<evidence type="ECO:0000256" key="1">
    <source>
        <dbReference type="SAM" id="MobiDB-lite"/>
    </source>
</evidence>
<dbReference type="AlphaFoldDB" id="A0ABC8LXL3"/>
<feature type="compositionally biased region" description="Basic and acidic residues" evidence="1">
    <location>
        <begin position="101"/>
        <end position="114"/>
    </location>
</feature>
<gene>
    <name evidence="2" type="ORF">ERUC_LOCUS40723</name>
</gene>
<evidence type="ECO:0000313" key="2">
    <source>
        <dbReference type="EMBL" id="CAH8388240.1"/>
    </source>
</evidence>
<name>A0ABC8LXL3_ERUVS</name>
<comment type="caution">
    <text evidence="2">The sequence shown here is derived from an EMBL/GenBank/DDBJ whole genome shotgun (WGS) entry which is preliminary data.</text>
</comment>
<dbReference type="Proteomes" id="UP001642260">
    <property type="component" value="Unassembled WGS sequence"/>
</dbReference>
<sequence>LCATACAYFISSGYNSTHILLNPTLDLIANFKASLPNDSLALTNNDSSQWSVGSATSVCARFFVTNERLTIREIIDTDLNSDVISFGSGEFSVTPLSIRKSQKDHDTSLEDQHSVSKKPSQKKIKGE</sequence>
<feature type="non-terminal residue" evidence="2">
    <location>
        <position position="1"/>
    </location>
</feature>
<reference evidence="2 3" key="1">
    <citation type="submission" date="2022-03" db="EMBL/GenBank/DDBJ databases">
        <authorList>
            <person name="Macdonald S."/>
            <person name="Ahmed S."/>
            <person name="Newling K."/>
        </authorList>
    </citation>
    <scope>NUCLEOTIDE SEQUENCE [LARGE SCALE GENOMIC DNA]</scope>
</reference>
<feature type="compositionally biased region" description="Basic residues" evidence="1">
    <location>
        <begin position="115"/>
        <end position="127"/>
    </location>
</feature>
<feature type="region of interest" description="Disordered" evidence="1">
    <location>
        <begin position="98"/>
        <end position="127"/>
    </location>
</feature>
<dbReference type="EMBL" id="CAKOAT010788487">
    <property type="protein sequence ID" value="CAH8388240.1"/>
    <property type="molecule type" value="Genomic_DNA"/>
</dbReference>
<evidence type="ECO:0000313" key="3">
    <source>
        <dbReference type="Proteomes" id="UP001642260"/>
    </source>
</evidence>
<organism evidence="2 3">
    <name type="scientific">Eruca vesicaria subsp. sativa</name>
    <name type="common">Garden rocket</name>
    <name type="synonym">Eruca sativa</name>
    <dbReference type="NCBI Taxonomy" id="29727"/>
    <lineage>
        <taxon>Eukaryota</taxon>
        <taxon>Viridiplantae</taxon>
        <taxon>Streptophyta</taxon>
        <taxon>Embryophyta</taxon>
        <taxon>Tracheophyta</taxon>
        <taxon>Spermatophyta</taxon>
        <taxon>Magnoliopsida</taxon>
        <taxon>eudicotyledons</taxon>
        <taxon>Gunneridae</taxon>
        <taxon>Pentapetalae</taxon>
        <taxon>rosids</taxon>
        <taxon>malvids</taxon>
        <taxon>Brassicales</taxon>
        <taxon>Brassicaceae</taxon>
        <taxon>Brassiceae</taxon>
        <taxon>Eruca</taxon>
    </lineage>
</organism>
<proteinExistence type="predicted"/>
<accession>A0ABC8LXL3</accession>
<protein>
    <submittedName>
        <fullName evidence="2">Uncharacterized protein</fullName>
    </submittedName>
</protein>
<keyword evidence="3" id="KW-1185">Reference proteome</keyword>